<evidence type="ECO:0000256" key="6">
    <source>
        <dbReference type="PIRSR" id="PIRSR602081-2"/>
    </source>
</evidence>
<evidence type="ECO:0000256" key="1">
    <source>
        <dbReference type="ARBA" id="ARBA00001932"/>
    </source>
</evidence>
<dbReference type="Gene3D" id="3.40.50.620">
    <property type="entry name" value="HUPs"/>
    <property type="match status" value="1"/>
</dbReference>
<dbReference type="GO" id="GO:0071949">
    <property type="term" value="F:FAD binding"/>
    <property type="evidence" value="ECO:0007669"/>
    <property type="project" value="TreeGrafter"/>
</dbReference>
<dbReference type="InterPro" id="IPR002081">
    <property type="entry name" value="Cryptochrome/DNA_photolyase_1"/>
</dbReference>
<evidence type="ECO:0000256" key="5">
    <source>
        <dbReference type="PIRSR" id="PIRSR602081-1"/>
    </source>
</evidence>
<name>A0A430K3N1_9FLAO</name>
<dbReference type="GO" id="GO:0006950">
    <property type="term" value="P:response to stress"/>
    <property type="evidence" value="ECO:0007669"/>
    <property type="project" value="UniProtKB-ARBA"/>
</dbReference>
<feature type="binding site" evidence="5">
    <location>
        <position position="222"/>
    </location>
    <ligand>
        <name>FAD</name>
        <dbReference type="ChEBI" id="CHEBI:57692"/>
    </ligand>
</feature>
<feature type="site" description="Electron transfer via tryptophanyl radical" evidence="6">
    <location>
        <position position="349"/>
    </location>
</feature>
<protein>
    <submittedName>
        <fullName evidence="9">Deoxyribodipyrimidine photo-lyase</fullName>
    </submittedName>
</protein>
<feature type="binding site" evidence="5">
    <location>
        <position position="262"/>
    </location>
    <ligand>
        <name>FAD</name>
        <dbReference type="ChEBI" id="CHEBI:57692"/>
    </ligand>
</feature>
<feature type="domain" description="Photolyase/cryptochrome alpha/beta" evidence="8">
    <location>
        <begin position="16"/>
        <end position="145"/>
    </location>
</feature>
<accession>A0A430K3N1</accession>
<keyword evidence="4 7" id="KW-0157">Chromophore</keyword>
<keyword evidence="3 5" id="KW-0274">FAD</keyword>
<dbReference type="Gene3D" id="1.10.579.10">
    <property type="entry name" value="DNA Cyclobutane Dipyrimidine Photolyase, subunit A, domain 3"/>
    <property type="match status" value="1"/>
</dbReference>
<feature type="site" description="Electron transfer via tryptophanyl radical" evidence="6">
    <location>
        <position position="372"/>
    </location>
</feature>
<dbReference type="InterPro" id="IPR036155">
    <property type="entry name" value="Crypto/Photolyase_N_sf"/>
</dbReference>
<comment type="cofactor">
    <cofactor evidence="5">
        <name>FAD</name>
        <dbReference type="ChEBI" id="CHEBI:57692"/>
    </cofactor>
    <text evidence="5">Binds 1 FAD per subunit.</text>
</comment>
<comment type="cofactor">
    <cofactor evidence="1">
        <name>(6R)-5,10-methylene-5,6,7,8-tetrahydrofolate</name>
        <dbReference type="ChEBI" id="CHEBI:15636"/>
    </cofactor>
</comment>
<comment type="caution">
    <text evidence="9">The sequence shown here is derived from an EMBL/GenBank/DDBJ whole genome shotgun (WGS) entry which is preliminary data.</text>
</comment>
<keyword evidence="9" id="KW-0456">Lyase</keyword>
<dbReference type="SUPFAM" id="SSF52425">
    <property type="entry name" value="Cryptochrome/photolyase, N-terminal domain"/>
    <property type="match status" value="1"/>
</dbReference>
<dbReference type="PANTHER" id="PTHR11455:SF9">
    <property type="entry name" value="CRYPTOCHROME CIRCADIAN CLOCK 5 ISOFORM X1"/>
    <property type="match status" value="1"/>
</dbReference>
<evidence type="ECO:0000256" key="3">
    <source>
        <dbReference type="ARBA" id="ARBA00022827"/>
    </source>
</evidence>
<evidence type="ECO:0000256" key="4">
    <source>
        <dbReference type="ARBA" id="ARBA00022991"/>
    </source>
</evidence>
<gene>
    <name evidence="9" type="ORF">EHW67_11800</name>
</gene>
<evidence type="ECO:0000256" key="2">
    <source>
        <dbReference type="ARBA" id="ARBA00022630"/>
    </source>
</evidence>
<proteinExistence type="inferred from homology"/>
<dbReference type="EMBL" id="RQPJ01000005">
    <property type="protein sequence ID" value="RTE53675.1"/>
    <property type="molecule type" value="Genomic_DNA"/>
</dbReference>
<dbReference type="Pfam" id="PF03441">
    <property type="entry name" value="FAD_binding_7"/>
    <property type="match status" value="1"/>
</dbReference>
<dbReference type="Pfam" id="PF00875">
    <property type="entry name" value="DNA_photolyase"/>
    <property type="match status" value="1"/>
</dbReference>
<dbReference type="InterPro" id="IPR036134">
    <property type="entry name" value="Crypto/Photolyase_FAD-like_sf"/>
</dbReference>
<dbReference type="AlphaFoldDB" id="A0A430K3N1"/>
<dbReference type="GO" id="GO:0009416">
    <property type="term" value="P:response to light stimulus"/>
    <property type="evidence" value="ECO:0007669"/>
    <property type="project" value="TreeGrafter"/>
</dbReference>
<evidence type="ECO:0000259" key="8">
    <source>
        <dbReference type="PROSITE" id="PS51645"/>
    </source>
</evidence>
<dbReference type="Gene3D" id="1.25.40.80">
    <property type="match status" value="1"/>
</dbReference>
<reference evidence="9 10" key="1">
    <citation type="submission" date="2018-11" db="EMBL/GenBank/DDBJ databases">
        <title>Arenibacter aquaticus sp.nov., a marine bacterium isolated from surface seawater in the South China Sea.</title>
        <authorList>
            <person name="Guo J."/>
            <person name="Sun J."/>
        </authorList>
    </citation>
    <scope>NUCLEOTIDE SEQUENCE [LARGE SCALE GENOMIC DNA]</scope>
    <source>
        <strain evidence="9 10">GUO666</strain>
    </source>
</reference>
<dbReference type="GO" id="GO:0003904">
    <property type="term" value="F:deoxyribodipyrimidine photo-lyase activity"/>
    <property type="evidence" value="ECO:0007669"/>
    <property type="project" value="TreeGrafter"/>
</dbReference>
<evidence type="ECO:0000313" key="10">
    <source>
        <dbReference type="Proteomes" id="UP000267585"/>
    </source>
</evidence>
<dbReference type="RefSeq" id="WP_126162571.1">
    <property type="nucleotide sequence ID" value="NZ_RQPJ01000005.1"/>
</dbReference>
<keyword evidence="2 5" id="KW-0285">Flavoprotein</keyword>
<dbReference type="GO" id="GO:0003677">
    <property type="term" value="F:DNA binding"/>
    <property type="evidence" value="ECO:0007669"/>
    <property type="project" value="TreeGrafter"/>
</dbReference>
<dbReference type="OrthoDB" id="9772484at2"/>
<dbReference type="InterPro" id="IPR006050">
    <property type="entry name" value="DNA_photolyase_N"/>
</dbReference>
<feature type="binding site" evidence="5">
    <location>
        <begin position="265"/>
        <end position="272"/>
    </location>
    <ligand>
        <name>FAD</name>
        <dbReference type="ChEBI" id="CHEBI:57692"/>
    </ligand>
</feature>
<dbReference type="InterPro" id="IPR014729">
    <property type="entry name" value="Rossmann-like_a/b/a_fold"/>
</dbReference>
<dbReference type="PANTHER" id="PTHR11455">
    <property type="entry name" value="CRYPTOCHROME"/>
    <property type="match status" value="1"/>
</dbReference>
<evidence type="ECO:0000313" key="9">
    <source>
        <dbReference type="EMBL" id="RTE53675.1"/>
    </source>
</evidence>
<dbReference type="SUPFAM" id="SSF48173">
    <property type="entry name" value="Cryptochrome/photolyase FAD-binding domain"/>
    <property type="match status" value="1"/>
</dbReference>
<keyword evidence="10" id="KW-1185">Reference proteome</keyword>
<dbReference type="PRINTS" id="PR00147">
    <property type="entry name" value="DNAPHOTLYASE"/>
</dbReference>
<evidence type="ECO:0000256" key="7">
    <source>
        <dbReference type="RuleBase" id="RU004182"/>
    </source>
</evidence>
<dbReference type="InterPro" id="IPR018394">
    <property type="entry name" value="DNA_photolyase_1_CS_C"/>
</dbReference>
<comment type="similarity">
    <text evidence="7">Belongs to the DNA photolyase family.</text>
</comment>
<dbReference type="Proteomes" id="UP000267585">
    <property type="component" value="Unassembled WGS sequence"/>
</dbReference>
<feature type="site" description="Electron transfer via tryptophanyl radical" evidence="6">
    <location>
        <position position="296"/>
    </location>
</feature>
<organism evidence="9 10">
    <name type="scientific">Arenibacter aquaticus</name>
    <dbReference type="NCBI Taxonomy" id="2489054"/>
    <lineage>
        <taxon>Bacteria</taxon>
        <taxon>Pseudomonadati</taxon>
        <taxon>Bacteroidota</taxon>
        <taxon>Flavobacteriia</taxon>
        <taxon>Flavobacteriales</taxon>
        <taxon>Flavobacteriaceae</taxon>
        <taxon>Arenibacter</taxon>
    </lineage>
</organism>
<dbReference type="PROSITE" id="PS00394">
    <property type="entry name" value="DNA_PHOTOLYASES_1_1"/>
    <property type="match status" value="1"/>
</dbReference>
<dbReference type="GO" id="GO:0006139">
    <property type="term" value="P:nucleobase-containing compound metabolic process"/>
    <property type="evidence" value="ECO:0007669"/>
    <property type="project" value="UniProtKB-ARBA"/>
</dbReference>
<sequence length="442" mass="51862">MDIETDFSEIPKYSGDISIFWFRRDLRIEDNTAFTEALRSKQTILPIFIFDSCILNELPENDARVSFIHKTILQLKKSLMDSGSDILCIKGDPLVIWPKLMEHYTIKSVFTNKDYEPYAIDRDRKIKELLKENNIAFHGYKDQVIFEENDILKGNKEPYTVFTPYKNKWLDTFKDLAPLTIANPNLNNLIKLTFPSLSLEDIGFKESSIAVKDYNLSQLSQYGSKRDFPSADVGSYLGPHLRFGTIGIRQLIQETKEEDAVFLSELIWREFFMQILYHFPHVVTENFRPKYNGIQWRNNKEDFNLWCQGKTGYPMVDAGMRQLNKTGYMHNRVRMVTAGFLCKHLLIDWRWGETYFAEKLLDYELSSNNGNWQWAAGTGCDAAPYFRIFNPHSQLKKFDKDFHYIRKWIPEFDSLEYPAPMVDHKMARERALEAYKSGIQND</sequence>
<dbReference type="PROSITE" id="PS51645">
    <property type="entry name" value="PHR_CRY_ALPHA_BETA"/>
    <property type="match status" value="1"/>
</dbReference>
<dbReference type="InterPro" id="IPR005101">
    <property type="entry name" value="Cryptochr/Photolyase_FAD-bd"/>
</dbReference>